<accession>A0A843WMS1</accession>
<name>A0A843WMS1_COLES</name>
<dbReference type="InterPro" id="IPR036426">
    <property type="entry name" value="Bulb-type_lectin_dom_sf"/>
</dbReference>
<evidence type="ECO:0000313" key="4">
    <source>
        <dbReference type="Proteomes" id="UP000652761"/>
    </source>
</evidence>
<feature type="chain" id="PRO_5032749762" evidence="2">
    <location>
        <begin position="33"/>
        <end position="300"/>
    </location>
</feature>
<evidence type="ECO:0000313" key="3">
    <source>
        <dbReference type="EMBL" id="MQM05314.1"/>
    </source>
</evidence>
<sequence length="300" mass="31731">MGHFLCSHMRLFTALIFFCLSLPTSLLSQGLASPVVQQPAAPSEAPAVAPSGTIERLTKQHILASIPPNAAEHSQAFLSSPSGQYVGYLVRSGTAPGAGGFGNDFCYVQVRDVSTGASVWESDCTPASTSNTCSLVFTDAGLEVFDGSQSAWDAGVDAEHLETLELVDEGDMRMRTRDGELAWKASDRPLANQRCGELGSPGMPSALPRFAAPIEDSRNLPFGQPSTQGGQLQQQQPGGALLNQQPPQPVSGFAQAVGESGQHPLVDNTPFDSGCTRAYHCWSATAFALVLALVAYCFHF</sequence>
<dbReference type="PANTHER" id="PTHR36481">
    <property type="entry name" value="EXPRESSED PROTEIN"/>
    <property type="match status" value="1"/>
</dbReference>
<evidence type="ECO:0000256" key="2">
    <source>
        <dbReference type="SAM" id="SignalP"/>
    </source>
</evidence>
<dbReference type="OrthoDB" id="687840at2759"/>
<reference evidence="3" key="1">
    <citation type="submission" date="2017-07" db="EMBL/GenBank/DDBJ databases">
        <title>Taro Niue Genome Assembly and Annotation.</title>
        <authorList>
            <person name="Atibalentja N."/>
            <person name="Keating K."/>
            <person name="Fields C.J."/>
        </authorList>
    </citation>
    <scope>NUCLEOTIDE SEQUENCE</scope>
    <source>
        <strain evidence="3">Niue_2</strain>
        <tissue evidence="3">Leaf</tissue>
    </source>
</reference>
<gene>
    <name evidence="3" type="ORF">Taro_038120</name>
</gene>
<dbReference type="EMBL" id="NMUH01003390">
    <property type="protein sequence ID" value="MQM05314.1"/>
    <property type="molecule type" value="Genomic_DNA"/>
</dbReference>
<dbReference type="AlphaFoldDB" id="A0A843WMS1"/>
<feature type="compositionally biased region" description="Low complexity" evidence="1">
    <location>
        <begin position="223"/>
        <end position="245"/>
    </location>
</feature>
<evidence type="ECO:0000256" key="1">
    <source>
        <dbReference type="SAM" id="MobiDB-lite"/>
    </source>
</evidence>
<keyword evidence="4" id="KW-1185">Reference proteome</keyword>
<keyword evidence="2" id="KW-0732">Signal</keyword>
<feature type="region of interest" description="Disordered" evidence="1">
    <location>
        <begin position="216"/>
        <end position="255"/>
    </location>
</feature>
<dbReference type="PANTHER" id="PTHR36481:SF2">
    <property type="entry name" value="EXPRESSED PROTEIN"/>
    <property type="match status" value="1"/>
</dbReference>
<protein>
    <submittedName>
        <fullName evidence="3">Uncharacterized protein</fullName>
    </submittedName>
</protein>
<dbReference type="SUPFAM" id="SSF51110">
    <property type="entry name" value="alpha-D-mannose-specific plant lectins"/>
    <property type="match status" value="1"/>
</dbReference>
<organism evidence="3 4">
    <name type="scientific">Colocasia esculenta</name>
    <name type="common">Wild taro</name>
    <name type="synonym">Arum esculentum</name>
    <dbReference type="NCBI Taxonomy" id="4460"/>
    <lineage>
        <taxon>Eukaryota</taxon>
        <taxon>Viridiplantae</taxon>
        <taxon>Streptophyta</taxon>
        <taxon>Embryophyta</taxon>
        <taxon>Tracheophyta</taxon>
        <taxon>Spermatophyta</taxon>
        <taxon>Magnoliopsida</taxon>
        <taxon>Liliopsida</taxon>
        <taxon>Araceae</taxon>
        <taxon>Aroideae</taxon>
        <taxon>Colocasieae</taxon>
        <taxon>Colocasia</taxon>
    </lineage>
</organism>
<proteinExistence type="predicted"/>
<comment type="caution">
    <text evidence="3">The sequence shown here is derived from an EMBL/GenBank/DDBJ whole genome shotgun (WGS) entry which is preliminary data.</text>
</comment>
<feature type="signal peptide" evidence="2">
    <location>
        <begin position="1"/>
        <end position="32"/>
    </location>
</feature>
<dbReference type="Proteomes" id="UP000652761">
    <property type="component" value="Unassembled WGS sequence"/>
</dbReference>